<name>A0AAN8F4I7_TRICO</name>
<comment type="caution">
    <text evidence="8">The sequence shown here is derived from an EMBL/GenBank/DDBJ whole genome shotgun (WGS) entry which is preliminary data.</text>
</comment>
<evidence type="ECO:0000313" key="9">
    <source>
        <dbReference type="Proteomes" id="UP001331761"/>
    </source>
</evidence>
<dbReference type="EMBL" id="WIXE01015892">
    <property type="protein sequence ID" value="KAK5973106.1"/>
    <property type="molecule type" value="Genomic_DNA"/>
</dbReference>
<accession>A0AAN8F4I7</accession>
<keyword evidence="5" id="KW-0443">Lipid metabolism</keyword>
<keyword evidence="3" id="KW-0378">Hydrolase</keyword>
<dbReference type="InterPro" id="IPR029058">
    <property type="entry name" value="AB_hydrolase_fold"/>
</dbReference>
<dbReference type="Gene3D" id="3.40.50.1820">
    <property type="entry name" value="alpha/beta hydrolase"/>
    <property type="match status" value="1"/>
</dbReference>
<dbReference type="InterPro" id="IPR000073">
    <property type="entry name" value="AB_hydrolase_1"/>
</dbReference>
<dbReference type="GO" id="GO:0016042">
    <property type="term" value="P:lipid catabolic process"/>
    <property type="evidence" value="ECO:0007669"/>
    <property type="project" value="UniProtKB-KW"/>
</dbReference>
<evidence type="ECO:0000259" key="7">
    <source>
        <dbReference type="Pfam" id="PF00561"/>
    </source>
</evidence>
<dbReference type="SUPFAM" id="SSF53474">
    <property type="entry name" value="alpha/beta-Hydrolases"/>
    <property type="match status" value="1"/>
</dbReference>
<evidence type="ECO:0000256" key="1">
    <source>
        <dbReference type="ARBA" id="ARBA00010701"/>
    </source>
</evidence>
<feature type="domain" description="AB hydrolase-1" evidence="7">
    <location>
        <begin position="2"/>
        <end position="269"/>
    </location>
</feature>
<dbReference type="GO" id="GO:0016787">
    <property type="term" value="F:hydrolase activity"/>
    <property type="evidence" value="ECO:0007669"/>
    <property type="project" value="UniProtKB-KW"/>
</dbReference>
<proteinExistence type="inferred from homology"/>
<dbReference type="Pfam" id="PF00561">
    <property type="entry name" value="Abhydrolase_1"/>
    <property type="match status" value="1"/>
</dbReference>
<dbReference type="Proteomes" id="UP001331761">
    <property type="component" value="Unassembled WGS sequence"/>
</dbReference>
<gene>
    <name evidence="8" type="ORF">GCK32_007936</name>
</gene>
<sequence length="304" mass="33812">MGNMRGNKYSRRHIHLNPSSSSFWNFTWDEMARYDLSAMIDQTLIVSGQPFVYYVGHSQGTLTMFAKLSTDPSFTKKVKMFFALAPIGSVAHIGGLLRTLTTDFATGFTAWTQMFGSGEFLPNDFFMKSFASLACGSAIEREICKHVLFAIAGTDTRNMNTTRIPVYLSHLPAGTSSLNLLHWIQMVKTGSVAMLDLGEKRNLATYGQKIPPSYEFRNISTIPIYLFAGGNDILANNQDINGFLLPRIGSSVQLNVHLPDYNHLDFIWGINAVTDVYKPIANLIRESRQPSGKSRQLETSTTSG</sequence>
<evidence type="ECO:0000256" key="2">
    <source>
        <dbReference type="ARBA" id="ARBA00022729"/>
    </source>
</evidence>
<evidence type="ECO:0000256" key="6">
    <source>
        <dbReference type="ARBA" id="ARBA00023180"/>
    </source>
</evidence>
<dbReference type="AlphaFoldDB" id="A0AAN8F4I7"/>
<evidence type="ECO:0000256" key="5">
    <source>
        <dbReference type="ARBA" id="ARBA00023098"/>
    </source>
</evidence>
<keyword evidence="9" id="KW-1185">Reference proteome</keyword>
<keyword evidence="6" id="KW-0325">Glycoprotein</keyword>
<keyword evidence="2" id="KW-0732">Signal</keyword>
<evidence type="ECO:0000313" key="8">
    <source>
        <dbReference type="EMBL" id="KAK5973106.1"/>
    </source>
</evidence>
<evidence type="ECO:0000256" key="4">
    <source>
        <dbReference type="ARBA" id="ARBA00022963"/>
    </source>
</evidence>
<dbReference type="FunFam" id="3.40.50.1820:FF:000057">
    <property type="entry name" value="Lipase"/>
    <property type="match status" value="1"/>
</dbReference>
<comment type="similarity">
    <text evidence="1">Belongs to the AB hydrolase superfamily. Lipase family.</text>
</comment>
<evidence type="ECO:0000256" key="3">
    <source>
        <dbReference type="ARBA" id="ARBA00022801"/>
    </source>
</evidence>
<protein>
    <submittedName>
        <fullName evidence="8">Gastric triacylglycerol lipase</fullName>
    </submittedName>
</protein>
<reference evidence="8 9" key="1">
    <citation type="submission" date="2019-10" db="EMBL/GenBank/DDBJ databases">
        <title>Assembly and Annotation for the nematode Trichostrongylus colubriformis.</title>
        <authorList>
            <person name="Martin J."/>
        </authorList>
    </citation>
    <scope>NUCLEOTIDE SEQUENCE [LARGE SCALE GENOMIC DNA]</scope>
    <source>
        <strain evidence="8">G859</strain>
        <tissue evidence="8">Whole worm</tissue>
    </source>
</reference>
<dbReference type="PANTHER" id="PTHR11005">
    <property type="entry name" value="LYSOSOMAL ACID LIPASE-RELATED"/>
    <property type="match status" value="1"/>
</dbReference>
<keyword evidence="4" id="KW-0442">Lipid degradation</keyword>
<organism evidence="8 9">
    <name type="scientific">Trichostrongylus colubriformis</name>
    <name type="common">Black scour worm</name>
    <dbReference type="NCBI Taxonomy" id="6319"/>
    <lineage>
        <taxon>Eukaryota</taxon>
        <taxon>Metazoa</taxon>
        <taxon>Ecdysozoa</taxon>
        <taxon>Nematoda</taxon>
        <taxon>Chromadorea</taxon>
        <taxon>Rhabditida</taxon>
        <taxon>Rhabditina</taxon>
        <taxon>Rhabditomorpha</taxon>
        <taxon>Strongyloidea</taxon>
        <taxon>Trichostrongylidae</taxon>
        <taxon>Trichostrongylus</taxon>
    </lineage>
</organism>